<keyword evidence="2" id="KW-0808">Transferase</keyword>
<dbReference type="SUPFAM" id="SSF55729">
    <property type="entry name" value="Acyl-CoA N-acyltransferases (Nat)"/>
    <property type="match status" value="1"/>
</dbReference>
<gene>
    <name evidence="3" type="ORF">CXF42_10125</name>
    <name evidence="2" type="ORF">CXF48_06955</name>
</gene>
<feature type="domain" description="N-acetyltransferase" evidence="1">
    <location>
        <begin position="5"/>
        <end position="175"/>
    </location>
</feature>
<comment type="caution">
    <text evidence="2">The sequence shown here is derived from an EMBL/GenBank/DDBJ whole genome shotgun (WGS) entry which is preliminary data.</text>
</comment>
<dbReference type="AlphaFoldDB" id="A0A3R8PGL0"/>
<evidence type="ECO:0000313" key="5">
    <source>
        <dbReference type="Proteomes" id="UP000278422"/>
    </source>
</evidence>
<dbReference type="Pfam" id="PF00583">
    <property type="entry name" value="Acetyltransf_1"/>
    <property type="match status" value="1"/>
</dbReference>
<organism evidence="2 4">
    <name type="scientific">Corynebacterium bovis</name>
    <dbReference type="NCBI Taxonomy" id="36808"/>
    <lineage>
        <taxon>Bacteria</taxon>
        <taxon>Bacillati</taxon>
        <taxon>Actinomycetota</taxon>
        <taxon>Actinomycetes</taxon>
        <taxon>Mycobacteriales</taxon>
        <taxon>Corynebacteriaceae</taxon>
        <taxon>Corynebacterium</taxon>
    </lineage>
</organism>
<dbReference type="InterPro" id="IPR016181">
    <property type="entry name" value="Acyl_CoA_acyltransferase"/>
</dbReference>
<dbReference type="Proteomes" id="UP000278422">
    <property type="component" value="Unassembled WGS sequence"/>
</dbReference>
<evidence type="ECO:0000313" key="2">
    <source>
        <dbReference type="EMBL" id="RRO86347.1"/>
    </source>
</evidence>
<dbReference type="EMBL" id="PQNQ01000043">
    <property type="protein sequence ID" value="RRQ02048.1"/>
    <property type="molecule type" value="Genomic_DNA"/>
</dbReference>
<proteinExistence type="predicted"/>
<dbReference type="Proteomes" id="UP000276526">
    <property type="component" value="Unassembled WGS sequence"/>
</dbReference>
<evidence type="ECO:0000313" key="4">
    <source>
        <dbReference type="Proteomes" id="UP000276526"/>
    </source>
</evidence>
<dbReference type="RefSeq" id="WP_010264063.1">
    <property type="nucleotide sequence ID" value="NZ_CP066067.1"/>
</dbReference>
<accession>A0A3R8PGL0</accession>
<dbReference type="Gene3D" id="3.40.630.30">
    <property type="match status" value="1"/>
</dbReference>
<dbReference type="GO" id="GO:0016747">
    <property type="term" value="F:acyltransferase activity, transferring groups other than amino-acyl groups"/>
    <property type="evidence" value="ECO:0007669"/>
    <property type="project" value="InterPro"/>
</dbReference>
<dbReference type="CDD" id="cd04301">
    <property type="entry name" value="NAT_SF"/>
    <property type="match status" value="1"/>
</dbReference>
<name>A0A3R8PGL0_9CORY</name>
<dbReference type="EMBL" id="PQNK01000010">
    <property type="protein sequence ID" value="RRO86347.1"/>
    <property type="molecule type" value="Genomic_DNA"/>
</dbReference>
<sequence length="202" mass="21186">MECEVVVRPENDADAEAVRQAVTAAFADEGFSDGSEPDVVDALREAGALTVSLVAEAPDGSVAGYVALSPVTLSAEHPADLEEPLADTGEGDARPAVSPDGWYGFGPVAVVPDHQGRGLGGRLVTGALDRVRDVDPRARGVVVLGDPGYYNRFGFAHREGLTYPGAPVEMFQARFLDDDPSPRDTGYPTGTVSYHRAFATGV</sequence>
<keyword evidence="5" id="KW-1185">Reference proteome</keyword>
<dbReference type="InterPro" id="IPR000182">
    <property type="entry name" value="GNAT_dom"/>
</dbReference>
<protein>
    <submittedName>
        <fullName evidence="2">N-acetyltransferase</fullName>
    </submittedName>
</protein>
<dbReference type="PROSITE" id="PS51186">
    <property type="entry name" value="GNAT"/>
    <property type="match status" value="1"/>
</dbReference>
<reference evidence="4 5" key="1">
    <citation type="submission" date="2018-01" db="EMBL/GenBank/DDBJ databases">
        <title>Twenty Corynebacterium bovis Genomes.</title>
        <authorList>
            <person name="Gulvik C.A."/>
        </authorList>
    </citation>
    <scope>NUCLEOTIDE SEQUENCE [LARGE SCALE GENOMIC DNA]</scope>
    <source>
        <strain evidence="3 5">16-2004</strain>
        <strain evidence="2 4">F6900</strain>
    </source>
</reference>
<dbReference type="OrthoDB" id="9797178at2"/>
<dbReference type="GeneID" id="60809282"/>
<evidence type="ECO:0000313" key="3">
    <source>
        <dbReference type="EMBL" id="RRQ02048.1"/>
    </source>
</evidence>
<evidence type="ECO:0000259" key="1">
    <source>
        <dbReference type="PROSITE" id="PS51186"/>
    </source>
</evidence>